<feature type="disulfide bond" description="Redox-active" evidence="2">
    <location>
        <begin position="10"/>
        <end position="13"/>
    </location>
</feature>
<dbReference type="Pfam" id="PF13192">
    <property type="entry name" value="Thioredoxin_3"/>
    <property type="match status" value="1"/>
</dbReference>
<dbReference type="InterPro" id="IPR012336">
    <property type="entry name" value="Thioredoxin-like_fold"/>
</dbReference>
<dbReference type="EMBL" id="CP022272">
    <property type="protein sequence ID" value="ASJ95517.1"/>
    <property type="molecule type" value="Genomic_DNA"/>
</dbReference>
<dbReference type="Proteomes" id="UP000318758">
    <property type="component" value="Chromosome"/>
</dbReference>
<reference evidence="4 6" key="1">
    <citation type="submission" date="2017-06" db="EMBL/GenBank/DDBJ databases">
        <title>Complete genome sequence of Shewanella marisflavi EP1 associated with anaerobic 2,4-dinitrotoluene reduction and salt tolerance.</title>
        <authorList>
            <person name="Huang J."/>
        </authorList>
    </citation>
    <scope>NUCLEOTIDE SEQUENCE [LARGE SCALE GENOMIC DNA]</scope>
    <source>
        <strain evidence="4 6">EP1</strain>
    </source>
</reference>
<accession>A0AAC9TY58</accession>
<keyword evidence="2" id="KW-1015">Disulfide bond</keyword>
<feature type="domain" description="Thioredoxin-like fold" evidence="3">
    <location>
        <begin position="1"/>
        <end position="75"/>
    </location>
</feature>
<dbReference type="RefSeq" id="WP_033538817.1">
    <property type="nucleotide sequence ID" value="NZ_CP022272.1"/>
</dbReference>
<feature type="active site" description="Nucleophile" evidence="1">
    <location>
        <position position="13"/>
    </location>
</feature>
<evidence type="ECO:0000313" key="7">
    <source>
        <dbReference type="Proteomes" id="UP000318758"/>
    </source>
</evidence>
<feature type="active site" description="Nucleophile" evidence="1">
    <location>
        <position position="10"/>
    </location>
</feature>
<sequence length="81" mass="8557">MKIEVLGSGCKKCTNLANDIQKVADSLKIEMELVKVTDMVEIAAYGVMSTPAIVIDGKVVTSGHVPSEAELALLLNQANQA</sequence>
<dbReference type="InterPro" id="IPR005243">
    <property type="entry name" value="THIRX-like_proc"/>
</dbReference>
<organism evidence="4 6">
    <name type="scientific">Shewanella marisflavi</name>
    <dbReference type="NCBI Taxonomy" id="260364"/>
    <lineage>
        <taxon>Bacteria</taxon>
        <taxon>Pseudomonadati</taxon>
        <taxon>Pseudomonadota</taxon>
        <taxon>Gammaproteobacteria</taxon>
        <taxon>Alteromonadales</taxon>
        <taxon>Shewanellaceae</taxon>
        <taxon>Shewanella</taxon>
    </lineage>
</organism>
<evidence type="ECO:0000313" key="6">
    <source>
        <dbReference type="Proteomes" id="UP000198233"/>
    </source>
</evidence>
<dbReference type="Proteomes" id="UP000198233">
    <property type="component" value="Chromosome"/>
</dbReference>
<reference evidence="5 7" key="2">
    <citation type="submission" date="2019-06" db="EMBL/GenBank/DDBJ databases">
        <title>Complete genome of Shewanella marisflavi ECSMB14101, a mussel settlement-inducing bacterium isolated from East China Sea.</title>
        <authorList>
            <person name="Yang J."/>
            <person name="Liang X."/>
            <person name="Chang R."/>
            <person name="Peng L."/>
        </authorList>
    </citation>
    <scope>NUCLEOTIDE SEQUENCE [LARGE SCALE GENOMIC DNA]</scope>
    <source>
        <strain evidence="5 7">ECSMB14101</strain>
    </source>
</reference>
<dbReference type="KEGG" id="smav:CFF01_02345"/>
<evidence type="ECO:0000256" key="1">
    <source>
        <dbReference type="PIRSR" id="PIRSR037031-50"/>
    </source>
</evidence>
<dbReference type="Gene3D" id="3.40.30.10">
    <property type="entry name" value="Glutaredoxin"/>
    <property type="match status" value="1"/>
</dbReference>
<dbReference type="NCBIfam" id="TIGR00412">
    <property type="entry name" value="redox_disulf_2"/>
    <property type="match status" value="1"/>
</dbReference>
<proteinExistence type="predicted"/>
<evidence type="ECO:0000313" key="4">
    <source>
        <dbReference type="EMBL" id="ASJ95517.1"/>
    </source>
</evidence>
<dbReference type="PIRSF" id="PIRSF037031">
    <property type="entry name" value="Redox_disulphide_2"/>
    <property type="match status" value="1"/>
</dbReference>
<name>A0AAC9TY58_9GAMM</name>
<dbReference type="SUPFAM" id="SSF52833">
    <property type="entry name" value="Thioredoxin-like"/>
    <property type="match status" value="1"/>
</dbReference>
<evidence type="ECO:0000259" key="3">
    <source>
        <dbReference type="Pfam" id="PF13192"/>
    </source>
</evidence>
<keyword evidence="2" id="KW-0676">Redox-active center</keyword>
<dbReference type="PANTHER" id="PTHR36450">
    <property type="entry name" value="THIOREDOXIN"/>
    <property type="match status" value="1"/>
</dbReference>
<gene>
    <name evidence="4" type="ORF">CFF01_02345</name>
    <name evidence="5" type="ORF">FGA12_02265</name>
</gene>
<evidence type="ECO:0000256" key="2">
    <source>
        <dbReference type="PIRSR" id="PIRSR037031-51"/>
    </source>
</evidence>
<dbReference type="AlphaFoldDB" id="A0AAC9TY58"/>
<evidence type="ECO:0000313" key="5">
    <source>
        <dbReference type="EMBL" id="QDF74077.1"/>
    </source>
</evidence>
<dbReference type="InterPro" id="IPR036249">
    <property type="entry name" value="Thioredoxin-like_sf"/>
</dbReference>
<dbReference type="PANTHER" id="PTHR36450:SF1">
    <property type="entry name" value="THIOREDOXIN"/>
    <property type="match status" value="1"/>
</dbReference>
<protein>
    <submittedName>
        <fullName evidence="4">Thioredoxin family protein</fullName>
    </submittedName>
</protein>
<dbReference type="EMBL" id="CP041153">
    <property type="protein sequence ID" value="QDF74077.1"/>
    <property type="molecule type" value="Genomic_DNA"/>
</dbReference>
<keyword evidence="7" id="KW-1185">Reference proteome</keyword>